<keyword evidence="1" id="KW-0732">Signal</keyword>
<sequence>MGCPRRLALLLVVLLALHAQVGVDARYLPTRAQDDRLDRLRELIRDLLENEVDKYNNANVPADLFGPGDRAGFVFKQRQMPGRVMLADEDRK</sequence>
<evidence type="ECO:0000313" key="3">
    <source>
        <dbReference type="Proteomes" id="UP001378592"/>
    </source>
</evidence>
<dbReference type="AlphaFoldDB" id="A0AAN9YUG1"/>
<feature type="chain" id="PRO_5042956104" evidence="1">
    <location>
        <begin position="26"/>
        <end position="92"/>
    </location>
</feature>
<protein>
    <submittedName>
        <fullName evidence="2">Uncharacterized protein</fullName>
    </submittedName>
</protein>
<dbReference type="EMBL" id="JAZDUA010000707">
    <property type="protein sequence ID" value="KAK7789800.1"/>
    <property type="molecule type" value="Genomic_DNA"/>
</dbReference>
<comment type="caution">
    <text evidence="2">The sequence shown here is derived from an EMBL/GenBank/DDBJ whole genome shotgun (WGS) entry which is preliminary data.</text>
</comment>
<evidence type="ECO:0000313" key="2">
    <source>
        <dbReference type="EMBL" id="KAK7789800.1"/>
    </source>
</evidence>
<accession>A0AAN9YUG1</accession>
<name>A0AAN9YUG1_9ORTH</name>
<organism evidence="2 3">
    <name type="scientific">Gryllus longicercus</name>
    <dbReference type="NCBI Taxonomy" id="2509291"/>
    <lineage>
        <taxon>Eukaryota</taxon>
        <taxon>Metazoa</taxon>
        <taxon>Ecdysozoa</taxon>
        <taxon>Arthropoda</taxon>
        <taxon>Hexapoda</taxon>
        <taxon>Insecta</taxon>
        <taxon>Pterygota</taxon>
        <taxon>Neoptera</taxon>
        <taxon>Polyneoptera</taxon>
        <taxon>Orthoptera</taxon>
        <taxon>Ensifera</taxon>
        <taxon>Gryllidea</taxon>
        <taxon>Grylloidea</taxon>
        <taxon>Gryllidae</taxon>
        <taxon>Gryllinae</taxon>
        <taxon>Gryllus</taxon>
    </lineage>
</organism>
<evidence type="ECO:0000256" key="1">
    <source>
        <dbReference type="SAM" id="SignalP"/>
    </source>
</evidence>
<reference evidence="2 3" key="1">
    <citation type="submission" date="2024-03" db="EMBL/GenBank/DDBJ databases">
        <title>The genome assembly and annotation of the cricket Gryllus longicercus Weissman &amp; Gray.</title>
        <authorList>
            <person name="Szrajer S."/>
            <person name="Gray D."/>
            <person name="Ylla G."/>
        </authorList>
    </citation>
    <scope>NUCLEOTIDE SEQUENCE [LARGE SCALE GENOMIC DNA]</scope>
    <source>
        <strain evidence="2">DAG 2021-001</strain>
        <tissue evidence="2">Whole body minus gut</tissue>
    </source>
</reference>
<gene>
    <name evidence="2" type="ORF">R5R35_012983</name>
</gene>
<feature type="signal peptide" evidence="1">
    <location>
        <begin position="1"/>
        <end position="25"/>
    </location>
</feature>
<proteinExistence type="predicted"/>
<dbReference type="Proteomes" id="UP001378592">
    <property type="component" value="Unassembled WGS sequence"/>
</dbReference>
<keyword evidence="3" id="KW-1185">Reference proteome</keyword>